<protein>
    <submittedName>
        <fullName evidence="1">Uncharacterized protein</fullName>
    </submittedName>
</protein>
<sequence>EYNIIDATGKFRNLDLYLNKIRKPDFPYTDRDYQKANEKFDISDIIVSDESAEKVRQLIR</sequence>
<gene>
    <name evidence="1" type="ORF">LCGC14_3036700</name>
</gene>
<organism evidence="1">
    <name type="scientific">marine sediment metagenome</name>
    <dbReference type="NCBI Taxonomy" id="412755"/>
    <lineage>
        <taxon>unclassified sequences</taxon>
        <taxon>metagenomes</taxon>
        <taxon>ecological metagenomes</taxon>
    </lineage>
</organism>
<reference evidence="1" key="1">
    <citation type="journal article" date="2015" name="Nature">
        <title>Complex archaea that bridge the gap between prokaryotes and eukaryotes.</title>
        <authorList>
            <person name="Spang A."/>
            <person name="Saw J.H."/>
            <person name="Jorgensen S.L."/>
            <person name="Zaremba-Niedzwiedzka K."/>
            <person name="Martijn J."/>
            <person name="Lind A.E."/>
            <person name="van Eijk R."/>
            <person name="Schleper C."/>
            <person name="Guy L."/>
            <person name="Ettema T.J."/>
        </authorList>
    </citation>
    <scope>NUCLEOTIDE SEQUENCE</scope>
</reference>
<feature type="non-terminal residue" evidence="1">
    <location>
        <position position="1"/>
    </location>
</feature>
<dbReference type="EMBL" id="LAZR01063596">
    <property type="protein sequence ID" value="KKK59206.1"/>
    <property type="molecule type" value="Genomic_DNA"/>
</dbReference>
<proteinExistence type="predicted"/>
<accession>A0A0F8ZGS4</accession>
<name>A0A0F8ZGS4_9ZZZZ</name>
<dbReference type="AlphaFoldDB" id="A0A0F8ZGS4"/>
<comment type="caution">
    <text evidence="1">The sequence shown here is derived from an EMBL/GenBank/DDBJ whole genome shotgun (WGS) entry which is preliminary data.</text>
</comment>
<evidence type="ECO:0000313" key="1">
    <source>
        <dbReference type="EMBL" id="KKK59206.1"/>
    </source>
</evidence>